<protein>
    <recommendedName>
        <fullName evidence="3">Aminoglycoside phosphotransferase</fullName>
    </recommendedName>
</protein>
<dbReference type="RefSeq" id="WP_167221628.1">
    <property type="nucleotide sequence ID" value="NZ_VUYU01000002.1"/>
</dbReference>
<organism evidence="1 2">
    <name type="scientific">Massilia rubra</name>
    <dbReference type="NCBI Taxonomy" id="2607910"/>
    <lineage>
        <taxon>Bacteria</taxon>
        <taxon>Pseudomonadati</taxon>
        <taxon>Pseudomonadota</taxon>
        <taxon>Betaproteobacteria</taxon>
        <taxon>Burkholderiales</taxon>
        <taxon>Oxalobacteraceae</taxon>
        <taxon>Telluria group</taxon>
        <taxon>Massilia</taxon>
    </lineage>
</organism>
<comment type="caution">
    <text evidence="1">The sequence shown here is derived from an EMBL/GenBank/DDBJ whole genome shotgun (WGS) entry which is preliminary data.</text>
</comment>
<gene>
    <name evidence="1" type="ORF">F0185_03455</name>
</gene>
<keyword evidence="2" id="KW-1185">Reference proteome</keyword>
<proteinExistence type="predicted"/>
<evidence type="ECO:0008006" key="3">
    <source>
        <dbReference type="Google" id="ProtNLM"/>
    </source>
</evidence>
<dbReference type="EMBL" id="VUYU01000002">
    <property type="protein sequence ID" value="NHZ32647.1"/>
    <property type="molecule type" value="Genomic_DNA"/>
</dbReference>
<reference evidence="1 2" key="1">
    <citation type="submission" date="2019-09" db="EMBL/GenBank/DDBJ databases">
        <title>Taxonomy of Antarctic Massilia spp.: description of Massilia rubra sp. nov., Massilia aquatica sp. nov., Massilia mucilaginosa sp. nov., Massilia frigida sp. nov. isolated from streams, lakes and regoliths.</title>
        <authorList>
            <person name="Holochova P."/>
            <person name="Sedlacek I."/>
            <person name="Kralova S."/>
            <person name="Maslanova I."/>
            <person name="Busse H.-J."/>
            <person name="Stankova E."/>
            <person name="Vrbovska V."/>
            <person name="Kovarovic V."/>
            <person name="Bartak M."/>
            <person name="Svec P."/>
            <person name="Pantucek R."/>
        </authorList>
    </citation>
    <scope>NUCLEOTIDE SEQUENCE [LARGE SCALE GENOMIC DNA]</scope>
    <source>
        <strain evidence="1 2">CCM 8692</strain>
    </source>
</reference>
<evidence type="ECO:0000313" key="2">
    <source>
        <dbReference type="Proteomes" id="UP000785613"/>
    </source>
</evidence>
<evidence type="ECO:0000313" key="1">
    <source>
        <dbReference type="EMBL" id="NHZ32647.1"/>
    </source>
</evidence>
<dbReference type="Proteomes" id="UP000785613">
    <property type="component" value="Unassembled WGS sequence"/>
</dbReference>
<sequence length="119" mass="13060">MESTPDNTIENIAARLLRQARDEQVVMQQPHADGLQLLAYPLADGALVALGFGRDSARRVQPDSVLRRRALQPARYAGWLPAMLGDGSWYVVRRLRLDAGGLPCLPDSAAWLAARELLA</sequence>
<name>A0ABX0LL17_9BURK</name>
<accession>A0ABX0LL17</accession>